<feature type="transmembrane region" description="Helical" evidence="10">
    <location>
        <begin position="243"/>
        <end position="263"/>
    </location>
</feature>
<keyword evidence="6" id="KW-0067">ATP-binding</keyword>
<keyword evidence="3" id="KW-0813">Transport</keyword>
<dbReference type="PANTHER" id="PTHR43394">
    <property type="entry name" value="ATP-DEPENDENT PERMEASE MDL1, MITOCHONDRIAL"/>
    <property type="match status" value="1"/>
</dbReference>
<dbReference type="PROSITE" id="PS50893">
    <property type="entry name" value="ABC_TRANSPORTER_2"/>
    <property type="match status" value="1"/>
</dbReference>
<dbReference type="Gene3D" id="1.20.1560.10">
    <property type="entry name" value="ABC transporter type 1, transmembrane domain"/>
    <property type="match status" value="2"/>
</dbReference>
<evidence type="ECO:0000256" key="6">
    <source>
        <dbReference type="ARBA" id="ARBA00022840"/>
    </source>
</evidence>
<dbReference type="PROSITE" id="PS50929">
    <property type="entry name" value="ABC_TM1F"/>
    <property type="match status" value="2"/>
</dbReference>
<keyword evidence="4 10" id="KW-0812">Transmembrane</keyword>
<feature type="transmembrane region" description="Helical" evidence="10">
    <location>
        <begin position="797"/>
        <end position="820"/>
    </location>
</feature>
<dbReference type="PANTHER" id="PTHR43394:SF27">
    <property type="entry name" value="ATP-DEPENDENT TRANSLOCASE ABCB1-LIKE"/>
    <property type="match status" value="1"/>
</dbReference>
<dbReference type="GO" id="GO:0015421">
    <property type="term" value="F:ABC-type oligopeptide transporter activity"/>
    <property type="evidence" value="ECO:0007669"/>
    <property type="project" value="TreeGrafter"/>
</dbReference>
<proteinExistence type="inferred from homology"/>
<feature type="transmembrane region" description="Helical" evidence="10">
    <location>
        <begin position="148"/>
        <end position="171"/>
    </location>
</feature>
<reference evidence="13" key="1">
    <citation type="submission" date="2021-02" db="EMBL/GenBank/DDBJ databases">
        <authorList>
            <person name="Nowell W R."/>
        </authorList>
    </citation>
    <scope>NUCLEOTIDE SEQUENCE</scope>
</reference>
<dbReference type="InterPro" id="IPR027417">
    <property type="entry name" value="P-loop_NTPase"/>
</dbReference>
<feature type="compositionally biased region" description="Basic and acidic residues" evidence="9">
    <location>
        <begin position="12"/>
        <end position="33"/>
    </location>
</feature>
<evidence type="ECO:0000259" key="12">
    <source>
        <dbReference type="PROSITE" id="PS50929"/>
    </source>
</evidence>
<feature type="region of interest" description="Disordered" evidence="9">
    <location>
        <begin position="1"/>
        <end position="33"/>
    </location>
</feature>
<feature type="transmembrane region" description="Helical" evidence="10">
    <location>
        <begin position="217"/>
        <end position="237"/>
    </location>
</feature>
<accession>A0A815FDR6</accession>
<evidence type="ECO:0000256" key="10">
    <source>
        <dbReference type="SAM" id="Phobius"/>
    </source>
</evidence>
<dbReference type="InterPro" id="IPR003593">
    <property type="entry name" value="AAA+_ATPase"/>
</dbReference>
<feature type="domain" description="ABC transmembrane type-1" evidence="12">
    <location>
        <begin position="755"/>
        <end position="937"/>
    </location>
</feature>
<evidence type="ECO:0000256" key="4">
    <source>
        <dbReference type="ARBA" id="ARBA00022692"/>
    </source>
</evidence>
<dbReference type="InterPro" id="IPR003439">
    <property type="entry name" value="ABC_transporter-like_ATP-bd"/>
</dbReference>
<evidence type="ECO:0000256" key="7">
    <source>
        <dbReference type="ARBA" id="ARBA00022989"/>
    </source>
</evidence>
<feature type="compositionally biased region" description="Polar residues" evidence="9">
    <location>
        <begin position="1"/>
        <end position="11"/>
    </location>
</feature>
<dbReference type="InterPro" id="IPR011527">
    <property type="entry name" value="ABC1_TM_dom"/>
</dbReference>
<keyword evidence="5" id="KW-0547">Nucleotide-binding</keyword>
<dbReference type="Proteomes" id="UP000663828">
    <property type="component" value="Unassembled WGS sequence"/>
</dbReference>
<comment type="caution">
    <text evidence="13">The sequence shown here is derived from an EMBL/GenBank/DDBJ whole genome shotgun (WGS) entry which is preliminary data.</text>
</comment>
<dbReference type="CDD" id="cd18577">
    <property type="entry name" value="ABC_6TM_Pgp_ABCB1_D1_like"/>
    <property type="match status" value="1"/>
</dbReference>
<feature type="transmembrane region" description="Helical" evidence="10">
    <location>
        <begin position="751"/>
        <end position="773"/>
    </location>
</feature>
<dbReference type="GO" id="GO:0090374">
    <property type="term" value="P:oligopeptide export from mitochondrion"/>
    <property type="evidence" value="ECO:0007669"/>
    <property type="project" value="TreeGrafter"/>
</dbReference>
<feature type="domain" description="ABC transmembrane type-1" evidence="12">
    <location>
        <begin position="149"/>
        <end position="388"/>
    </location>
</feature>
<feature type="domain" description="ABC transporter" evidence="11">
    <location>
        <begin position="422"/>
        <end position="658"/>
    </location>
</feature>
<evidence type="ECO:0000313" key="13">
    <source>
        <dbReference type="EMBL" id="CAF1327226.1"/>
    </source>
</evidence>
<feature type="transmembrane region" description="Helical" evidence="10">
    <location>
        <begin position="324"/>
        <end position="347"/>
    </location>
</feature>
<dbReference type="FunFam" id="3.40.50.300:FF:000205">
    <property type="entry name" value="ABC transporter B family member 4"/>
    <property type="match status" value="1"/>
</dbReference>
<feature type="transmembrane region" description="Helical" evidence="10">
    <location>
        <begin position="872"/>
        <end position="893"/>
    </location>
</feature>
<keyword evidence="7 10" id="KW-1133">Transmembrane helix</keyword>
<dbReference type="SUPFAM" id="SSF90123">
    <property type="entry name" value="ABC transporter transmembrane region"/>
    <property type="match status" value="2"/>
</dbReference>
<dbReference type="PROSITE" id="PS00211">
    <property type="entry name" value="ABC_TRANSPORTER_1"/>
    <property type="match status" value="1"/>
</dbReference>
<evidence type="ECO:0000256" key="2">
    <source>
        <dbReference type="ARBA" id="ARBA00007577"/>
    </source>
</evidence>
<comment type="similarity">
    <text evidence="2">Belongs to the ABC transporter superfamily. ABCB family. Multidrug resistance exporter (TC 3.A.1.201) subfamily.</text>
</comment>
<dbReference type="Pfam" id="PF00664">
    <property type="entry name" value="ABC_membrane"/>
    <property type="match status" value="2"/>
</dbReference>
<sequence length="937" mass="104508">MDAQKCTQNISENDRDANQEQSDKIKTEKEASVHAENSTQKVFKSNGIKFLLRHLTPLDIFYAIMATVASCAASLKAPLYCLFFGNSVGFFVARSSNICLANLTSLAEEHCPPGIELTVANYYTWISSCNFTDINYDLSNQTKKQINFLLILAIVVFLLEYFYLTIFNFIAERQVQSMKQKLFQLILQQDMIYFDYHKTGELNSLLTNDMDKIRTGIGNQLGLLISTLSNLICSIILCLTVDWNLTLVILSAAALLFVSPIAVTKLVSKFTAIELTAYEKAGSIAEEAISSIRTVFSYNGQTKELQRYEQHVNMARASNLRRDLSNGLVISIYVCLYLNLMAFGLWYGAKRVLENDTTIGSMYTIYTTLLYAAYSIKTVSPYFQAVVQALAAASNIEKTINQSKTDTTQKLAKQPVNFIGDIDFINVSFSYPTRSDVTILNNLSFHVRSGQTVAFVGSSGSGKSTCVQLLQRFYEISSGQILIDGIELNEYDLKWLRQQIGVVSQEPVLFHTTIRENIFFGADSATDEEIHQAAKIANAHDFIMSLPDKYETQVGERGLALSGGQKQRIAIARALLRNPKILLLDEATSALDNESEAIVQDALDRAAQGRTTIVIAHRLSTIRHADHIIVLKNGEIVEEGNHESLIRAKSVYFELVQQQLIRQAGEEEELTFEQQEMRKQFLSDQSHLDVTRDRSSSVISTTPSVLTKLYGKESTIVNYDDAQVDNKMKSTKEKQSNPISDILEMAKPERIWIGVGCLMSMITGAICVLPSIFQVNVMTAFQECDIDTQHHKINKNILTTVGCAFIYLICQLVLSSTFAYSGGNITRRLRLKTFYAILCQDAGFFDNAKNSTGALCTILATDVSTIQDTTGVVLGSILQNLAVYCTCFVVGFIYSWQLALLSCAFLPIDICGLCAQIYFTKRLAHKQQKLLQDAGKV</sequence>
<dbReference type="SUPFAM" id="SSF52540">
    <property type="entry name" value="P-loop containing nucleoside triphosphate hydrolases"/>
    <property type="match status" value="1"/>
</dbReference>
<dbReference type="SMART" id="SM00382">
    <property type="entry name" value="AAA"/>
    <property type="match status" value="1"/>
</dbReference>
<comment type="subcellular location">
    <subcellularLocation>
        <location evidence="1">Membrane</location>
        <topology evidence="1">Multi-pass membrane protein</topology>
    </subcellularLocation>
</comment>
<dbReference type="Gene3D" id="3.40.50.300">
    <property type="entry name" value="P-loop containing nucleotide triphosphate hydrolases"/>
    <property type="match status" value="1"/>
</dbReference>
<evidence type="ECO:0000256" key="8">
    <source>
        <dbReference type="ARBA" id="ARBA00023136"/>
    </source>
</evidence>
<dbReference type="InterPro" id="IPR036640">
    <property type="entry name" value="ABC1_TM_sf"/>
</dbReference>
<evidence type="ECO:0000256" key="9">
    <source>
        <dbReference type="SAM" id="MobiDB-lite"/>
    </source>
</evidence>
<feature type="transmembrane region" description="Helical" evidence="10">
    <location>
        <begin position="359"/>
        <end position="376"/>
    </location>
</feature>
<dbReference type="CDD" id="cd03249">
    <property type="entry name" value="ABC_MTABC3_MDL1_MDL2"/>
    <property type="match status" value="1"/>
</dbReference>
<evidence type="ECO:0000256" key="5">
    <source>
        <dbReference type="ARBA" id="ARBA00022741"/>
    </source>
</evidence>
<organism evidence="13 14">
    <name type="scientific">Adineta ricciae</name>
    <name type="common">Rotifer</name>
    <dbReference type="NCBI Taxonomy" id="249248"/>
    <lineage>
        <taxon>Eukaryota</taxon>
        <taxon>Metazoa</taxon>
        <taxon>Spiralia</taxon>
        <taxon>Gnathifera</taxon>
        <taxon>Rotifera</taxon>
        <taxon>Eurotatoria</taxon>
        <taxon>Bdelloidea</taxon>
        <taxon>Adinetida</taxon>
        <taxon>Adinetidae</taxon>
        <taxon>Adineta</taxon>
    </lineage>
</organism>
<dbReference type="EMBL" id="CAJNOR010002679">
    <property type="protein sequence ID" value="CAF1327226.1"/>
    <property type="molecule type" value="Genomic_DNA"/>
</dbReference>
<dbReference type="Pfam" id="PF00005">
    <property type="entry name" value="ABC_tran"/>
    <property type="match status" value="1"/>
</dbReference>
<dbReference type="GO" id="GO:0005524">
    <property type="term" value="F:ATP binding"/>
    <property type="evidence" value="ECO:0007669"/>
    <property type="project" value="UniProtKB-KW"/>
</dbReference>
<evidence type="ECO:0000256" key="3">
    <source>
        <dbReference type="ARBA" id="ARBA00022448"/>
    </source>
</evidence>
<evidence type="ECO:0000256" key="1">
    <source>
        <dbReference type="ARBA" id="ARBA00004141"/>
    </source>
</evidence>
<dbReference type="InterPro" id="IPR039421">
    <property type="entry name" value="Type_1_exporter"/>
</dbReference>
<gene>
    <name evidence="13" type="ORF">XAT740_LOCUS30240</name>
</gene>
<dbReference type="GO" id="GO:0005743">
    <property type="term" value="C:mitochondrial inner membrane"/>
    <property type="evidence" value="ECO:0007669"/>
    <property type="project" value="TreeGrafter"/>
</dbReference>
<dbReference type="GO" id="GO:0016887">
    <property type="term" value="F:ATP hydrolysis activity"/>
    <property type="evidence" value="ECO:0007669"/>
    <property type="project" value="InterPro"/>
</dbReference>
<evidence type="ECO:0000313" key="14">
    <source>
        <dbReference type="Proteomes" id="UP000663828"/>
    </source>
</evidence>
<feature type="transmembrane region" description="Helical" evidence="10">
    <location>
        <begin position="899"/>
        <end position="919"/>
    </location>
</feature>
<evidence type="ECO:0000259" key="11">
    <source>
        <dbReference type="PROSITE" id="PS50893"/>
    </source>
</evidence>
<protein>
    <submittedName>
        <fullName evidence="13">Uncharacterized protein</fullName>
    </submittedName>
</protein>
<dbReference type="AlphaFoldDB" id="A0A815FDR6"/>
<keyword evidence="8 10" id="KW-0472">Membrane</keyword>
<keyword evidence="14" id="KW-1185">Reference proteome</keyword>
<name>A0A815FDR6_ADIRI</name>
<dbReference type="InterPro" id="IPR017871">
    <property type="entry name" value="ABC_transporter-like_CS"/>
</dbReference>